<dbReference type="RefSeq" id="WP_234763409.1">
    <property type="nucleotide sequence ID" value="NZ_JAKEIP010000055.1"/>
</dbReference>
<sequence length="157" mass="16755">MSMRIPFRSPGVTAAGLVLATTGTIMSTTALPATAQSYPTTDFPQITNSTGATDVSVTWYNRSVGVTGAVSDNESDYATTVVCVYGFVGPNATEGWHDMECRGVNGGTKGFNFTLDGSDISGGFRSVQVRLGRQYDINGEPGRVWEDETRTRNRPAV</sequence>
<feature type="signal peptide" evidence="1">
    <location>
        <begin position="1"/>
        <end position="35"/>
    </location>
</feature>
<accession>A0A9X1PXB2</accession>
<evidence type="ECO:0000256" key="1">
    <source>
        <dbReference type="SAM" id="SignalP"/>
    </source>
</evidence>
<dbReference type="EMBL" id="JAKEIP010000055">
    <property type="protein sequence ID" value="MCF1595102.1"/>
    <property type="molecule type" value="Genomic_DNA"/>
</dbReference>
<organism evidence="2 3">
    <name type="scientific">Streptomyces muensis</name>
    <dbReference type="NCBI Taxonomy" id="1077944"/>
    <lineage>
        <taxon>Bacteria</taxon>
        <taxon>Bacillati</taxon>
        <taxon>Actinomycetota</taxon>
        <taxon>Actinomycetes</taxon>
        <taxon>Kitasatosporales</taxon>
        <taxon>Streptomycetaceae</taxon>
        <taxon>Streptomyces</taxon>
    </lineage>
</organism>
<proteinExistence type="predicted"/>
<feature type="chain" id="PRO_5040881202" description="Secreted protein" evidence="1">
    <location>
        <begin position="36"/>
        <end position="157"/>
    </location>
</feature>
<name>A0A9X1PXB2_STRM4</name>
<evidence type="ECO:0000313" key="2">
    <source>
        <dbReference type="EMBL" id="MCF1595102.1"/>
    </source>
</evidence>
<comment type="caution">
    <text evidence="2">The sequence shown here is derived from an EMBL/GenBank/DDBJ whole genome shotgun (WGS) entry which is preliminary data.</text>
</comment>
<keyword evidence="3" id="KW-1185">Reference proteome</keyword>
<dbReference type="Proteomes" id="UP001139384">
    <property type="component" value="Unassembled WGS sequence"/>
</dbReference>
<evidence type="ECO:0008006" key="4">
    <source>
        <dbReference type="Google" id="ProtNLM"/>
    </source>
</evidence>
<reference evidence="2" key="1">
    <citation type="submission" date="2022-01" db="EMBL/GenBank/DDBJ databases">
        <title>Draft Genome Sequences of Seven Type Strains of the Genus Streptomyces.</title>
        <authorList>
            <person name="Aziz S."/>
            <person name="Coretto E."/>
            <person name="Chronakova A."/>
            <person name="Sproer C."/>
            <person name="Huber K."/>
            <person name="Nouioui I."/>
            <person name="Gross H."/>
        </authorList>
    </citation>
    <scope>NUCLEOTIDE SEQUENCE</scope>
    <source>
        <strain evidence="2">DSM 103493</strain>
    </source>
</reference>
<dbReference type="AlphaFoldDB" id="A0A9X1PXB2"/>
<evidence type="ECO:0000313" key="3">
    <source>
        <dbReference type="Proteomes" id="UP001139384"/>
    </source>
</evidence>
<protein>
    <recommendedName>
        <fullName evidence="4">Secreted protein</fullName>
    </recommendedName>
</protein>
<keyword evidence="1" id="KW-0732">Signal</keyword>
<gene>
    <name evidence="2" type="ORF">L0P92_16185</name>
</gene>